<feature type="compositionally biased region" description="Polar residues" evidence="6">
    <location>
        <begin position="336"/>
        <end position="355"/>
    </location>
</feature>
<gene>
    <name evidence="9" type="ORF">B0H63DRAFT_404074</name>
</gene>
<feature type="transmembrane region" description="Helical" evidence="7">
    <location>
        <begin position="139"/>
        <end position="162"/>
    </location>
</feature>
<keyword evidence="2 7" id="KW-0812">Transmembrane</keyword>
<evidence type="ECO:0000256" key="6">
    <source>
        <dbReference type="SAM" id="MobiDB-lite"/>
    </source>
</evidence>
<feature type="region of interest" description="Disordered" evidence="6">
    <location>
        <begin position="387"/>
        <end position="422"/>
    </location>
</feature>
<evidence type="ECO:0000256" key="2">
    <source>
        <dbReference type="ARBA" id="ARBA00022692"/>
    </source>
</evidence>
<feature type="transmembrane region" description="Helical" evidence="7">
    <location>
        <begin position="58"/>
        <end position="78"/>
    </location>
</feature>
<reference evidence="9" key="1">
    <citation type="journal article" date="2023" name="Mol. Phylogenet. Evol.">
        <title>Genome-scale phylogeny and comparative genomics of the fungal order Sordariales.</title>
        <authorList>
            <person name="Hensen N."/>
            <person name="Bonometti L."/>
            <person name="Westerberg I."/>
            <person name="Brannstrom I.O."/>
            <person name="Guillou S."/>
            <person name="Cros-Aarteil S."/>
            <person name="Calhoun S."/>
            <person name="Haridas S."/>
            <person name="Kuo A."/>
            <person name="Mondo S."/>
            <person name="Pangilinan J."/>
            <person name="Riley R."/>
            <person name="LaButti K."/>
            <person name="Andreopoulos B."/>
            <person name="Lipzen A."/>
            <person name="Chen C."/>
            <person name="Yan M."/>
            <person name="Daum C."/>
            <person name="Ng V."/>
            <person name="Clum A."/>
            <person name="Steindorff A."/>
            <person name="Ohm R.A."/>
            <person name="Martin F."/>
            <person name="Silar P."/>
            <person name="Natvig D.O."/>
            <person name="Lalanne C."/>
            <person name="Gautier V."/>
            <person name="Ament-Velasquez S.L."/>
            <person name="Kruys A."/>
            <person name="Hutchinson M.I."/>
            <person name="Powell A.J."/>
            <person name="Barry K."/>
            <person name="Miller A.N."/>
            <person name="Grigoriev I.V."/>
            <person name="Debuchy R."/>
            <person name="Gladieux P."/>
            <person name="Hiltunen Thoren M."/>
            <person name="Johannesson H."/>
        </authorList>
    </citation>
    <scope>NUCLEOTIDE SEQUENCE</scope>
    <source>
        <strain evidence="9">CBS 232.78</strain>
    </source>
</reference>
<dbReference type="EMBL" id="JAULSW010000010">
    <property type="protein sequence ID" value="KAK3368697.1"/>
    <property type="molecule type" value="Genomic_DNA"/>
</dbReference>
<dbReference type="Pfam" id="PF20684">
    <property type="entry name" value="Fung_rhodopsin"/>
    <property type="match status" value="1"/>
</dbReference>
<comment type="similarity">
    <text evidence="5">Belongs to the SAT4 family.</text>
</comment>
<keyword evidence="3 7" id="KW-1133">Transmembrane helix</keyword>
<dbReference type="InterPro" id="IPR049326">
    <property type="entry name" value="Rhodopsin_dom_fungi"/>
</dbReference>
<accession>A0AAE0N2V0</accession>
<evidence type="ECO:0000313" key="10">
    <source>
        <dbReference type="Proteomes" id="UP001285441"/>
    </source>
</evidence>
<feature type="transmembrane region" description="Helical" evidence="7">
    <location>
        <begin position="106"/>
        <end position="127"/>
    </location>
</feature>
<reference evidence="9" key="2">
    <citation type="submission" date="2023-06" db="EMBL/GenBank/DDBJ databases">
        <authorList>
            <consortium name="Lawrence Berkeley National Laboratory"/>
            <person name="Haridas S."/>
            <person name="Hensen N."/>
            <person name="Bonometti L."/>
            <person name="Westerberg I."/>
            <person name="Brannstrom I.O."/>
            <person name="Guillou S."/>
            <person name="Cros-Aarteil S."/>
            <person name="Calhoun S."/>
            <person name="Kuo A."/>
            <person name="Mondo S."/>
            <person name="Pangilinan J."/>
            <person name="Riley R."/>
            <person name="LaButti K."/>
            <person name="Andreopoulos B."/>
            <person name="Lipzen A."/>
            <person name="Chen C."/>
            <person name="Yanf M."/>
            <person name="Daum C."/>
            <person name="Ng V."/>
            <person name="Clum A."/>
            <person name="Steindorff A."/>
            <person name="Ohm R."/>
            <person name="Martin F."/>
            <person name="Silar P."/>
            <person name="Natvig D."/>
            <person name="Lalanne C."/>
            <person name="Gautier V."/>
            <person name="Ament-velasquez S.L."/>
            <person name="Kruys A."/>
            <person name="Hutchinson M.I."/>
            <person name="Powell A.J."/>
            <person name="Barry K."/>
            <person name="Miller A.N."/>
            <person name="Grigoriev I.V."/>
            <person name="Debuchy R."/>
            <person name="Gladieux P."/>
            <person name="Thoren M.H."/>
            <person name="Johannesson H."/>
        </authorList>
    </citation>
    <scope>NUCLEOTIDE SEQUENCE</scope>
    <source>
        <strain evidence="9">CBS 232.78</strain>
    </source>
</reference>
<feature type="transmembrane region" description="Helical" evidence="7">
    <location>
        <begin position="24"/>
        <end position="46"/>
    </location>
</feature>
<evidence type="ECO:0000256" key="4">
    <source>
        <dbReference type="ARBA" id="ARBA00023136"/>
    </source>
</evidence>
<dbReference type="PANTHER" id="PTHR33048">
    <property type="entry name" value="PTH11-LIKE INTEGRAL MEMBRANE PROTEIN (AFU_ORTHOLOGUE AFUA_5G11245)"/>
    <property type="match status" value="1"/>
</dbReference>
<feature type="compositionally biased region" description="Basic and acidic residues" evidence="6">
    <location>
        <begin position="308"/>
        <end position="319"/>
    </location>
</feature>
<dbReference type="GO" id="GO:0016020">
    <property type="term" value="C:membrane"/>
    <property type="evidence" value="ECO:0007669"/>
    <property type="project" value="UniProtKB-SubCell"/>
</dbReference>
<evidence type="ECO:0000256" key="7">
    <source>
        <dbReference type="SAM" id="Phobius"/>
    </source>
</evidence>
<feature type="transmembrane region" description="Helical" evidence="7">
    <location>
        <begin position="185"/>
        <end position="206"/>
    </location>
</feature>
<organism evidence="9 10">
    <name type="scientific">Podospora didyma</name>
    <dbReference type="NCBI Taxonomy" id="330526"/>
    <lineage>
        <taxon>Eukaryota</taxon>
        <taxon>Fungi</taxon>
        <taxon>Dikarya</taxon>
        <taxon>Ascomycota</taxon>
        <taxon>Pezizomycotina</taxon>
        <taxon>Sordariomycetes</taxon>
        <taxon>Sordariomycetidae</taxon>
        <taxon>Sordariales</taxon>
        <taxon>Podosporaceae</taxon>
        <taxon>Podospora</taxon>
    </lineage>
</organism>
<feature type="transmembrane region" description="Helical" evidence="7">
    <location>
        <begin position="218"/>
        <end position="240"/>
    </location>
</feature>
<evidence type="ECO:0000256" key="5">
    <source>
        <dbReference type="ARBA" id="ARBA00038359"/>
    </source>
</evidence>
<dbReference type="AlphaFoldDB" id="A0AAE0N2V0"/>
<dbReference type="PANTHER" id="PTHR33048:SF47">
    <property type="entry name" value="INTEGRAL MEMBRANE PROTEIN-RELATED"/>
    <property type="match status" value="1"/>
</dbReference>
<protein>
    <submittedName>
        <fullName evidence="9">Integral membrane protein</fullName>
    </submittedName>
</protein>
<dbReference type="Proteomes" id="UP001285441">
    <property type="component" value="Unassembled WGS sequence"/>
</dbReference>
<evidence type="ECO:0000256" key="1">
    <source>
        <dbReference type="ARBA" id="ARBA00004141"/>
    </source>
</evidence>
<name>A0AAE0N2V0_9PEZI</name>
<keyword evidence="10" id="KW-1185">Reference proteome</keyword>
<evidence type="ECO:0000256" key="3">
    <source>
        <dbReference type="ARBA" id="ARBA00022989"/>
    </source>
</evidence>
<feature type="region of interest" description="Disordered" evidence="6">
    <location>
        <begin position="293"/>
        <end position="364"/>
    </location>
</feature>
<comment type="caution">
    <text evidence="9">The sequence shown here is derived from an EMBL/GenBank/DDBJ whole genome shotgun (WGS) entry which is preliminary data.</text>
</comment>
<evidence type="ECO:0000313" key="9">
    <source>
        <dbReference type="EMBL" id="KAK3368697.1"/>
    </source>
</evidence>
<comment type="subcellular location">
    <subcellularLocation>
        <location evidence="1">Membrane</location>
        <topology evidence="1">Multi-pass membrane protein</topology>
    </subcellularLocation>
</comment>
<evidence type="ECO:0000259" key="8">
    <source>
        <dbReference type="Pfam" id="PF20684"/>
    </source>
</evidence>
<dbReference type="InterPro" id="IPR052337">
    <property type="entry name" value="SAT4-like"/>
</dbReference>
<keyword evidence="4 7" id="KW-0472">Membrane</keyword>
<feature type="domain" description="Rhodopsin" evidence="8">
    <location>
        <begin position="42"/>
        <end position="279"/>
    </location>
</feature>
<sequence length="422" mass="46391">MSSNSSPPAVPALPPNTFDDRSSVVLGTVAFCLLWATMMVGLRLWTRGKILKELGVDDYACIAGLLATYGSGIAIAHMTKYGLGKHVLYLVYFMDATTIPMYLRDFYVSIVFYCAALLAIKLSFLFQYYRVLAVQHMRLVYIGAIVIVGGWALSQLLVGIFICTPIEGFWDSTIPSKCIPNIPQWYINAAGNIITDLAVFILPLPAIWKLNLVKPQKIMLLCIFSLGFFTVVISMIRIRYLHLYEDFPWENVVSSCWSIGELTSAITCLCLPTLRPLLSHYFPALGTQAGRSHQGYGKGSALASSQKPESERGDRRKGDASGWSEVELAVSPTGPRGNSNSNPFETHSINTTSEDGSIGESDLPQRQHSLHETVGLSSTVKTTIQLAKPEAVHKQNPSLGGGVQVQREVHQDRSPNLARGYN</sequence>
<proteinExistence type="inferred from homology"/>